<dbReference type="InterPro" id="IPR025474">
    <property type="entry name" value="DUF4325"/>
</dbReference>
<proteinExistence type="predicted"/>
<evidence type="ECO:0000313" key="3">
    <source>
        <dbReference type="EMBL" id="VAX31037.1"/>
    </source>
</evidence>
<gene>
    <name evidence="3" type="ORF">MNBD_NITROSPINAE05-1066</name>
</gene>
<dbReference type="SUPFAM" id="SSF55874">
    <property type="entry name" value="ATPase domain of HSP90 chaperone/DNA topoisomerase II/histidine kinase"/>
    <property type="match status" value="1"/>
</dbReference>
<dbReference type="Gene3D" id="3.30.565.10">
    <property type="entry name" value="Histidine kinase-like ATPase, C-terminal domain"/>
    <property type="match status" value="1"/>
</dbReference>
<dbReference type="Pfam" id="PF14213">
    <property type="entry name" value="DUF4325"/>
    <property type="match status" value="1"/>
</dbReference>
<dbReference type="InterPro" id="IPR003594">
    <property type="entry name" value="HATPase_dom"/>
</dbReference>
<protein>
    <recommendedName>
        <fullName evidence="4">ATP-binding region, ATPase-like</fullName>
    </recommendedName>
</protein>
<sequence>MPSTQLFGEPQVATRAQEIRSFIIENLASHPKDIVATTAQSFEVTRMTVHRHLNRLLKDKKIVKTGTTKGASYFLKTSLDKTLIFQIAPETKADAVWGEFMQDSFSRLPQAVQEICRYGFLEIFNNACRYSGGKGIVVKTVWKKDSLELSVIDDGEGVFQNVQKALGLDDIRESVLRLAKGNFSTQPKEHSGRGLFLVARLFDVFGLFSGGLFYCKDNLGDDWYLEKTKTAKSKGTRVSMAIRFDCRRTLQQVLTKYASKPDGPDAIDNTEILIKLSQMEDEPYISRVQARRVLAGAEKFSRVVLDFQNVPTVGQAFVEEVFREFPARHPDVALETTHTNEDVRFMIENSLST</sequence>
<dbReference type="EMBL" id="UOGG01000139">
    <property type="protein sequence ID" value="VAX31037.1"/>
    <property type="molecule type" value="Genomic_DNA"/>
</dbReference>
<feature type="domain" description="Histidine kinase/HSP90-like ATPase" evidence="1">
    <location>
        <begin position="120"/>
        <end position="242"/>
    </location>
</feature>
<dbReference type="Pfam" id="PF02518">
    <property type="entry name" value="HATPase_c"/>
    <property type="match status" value="1"/>
</dbReference>
<evidence type="ECO:0008006" key="4">
    <source>
        <dbReference type="Google" id="ProtNLM"/>
    </source>
</evidence>
<accession>A0A3B1DQT1</accession>
<reference evidence="3" key="1">
    <citation type="submission" date="2018-06" db="EMBL/GenBank/DDBJ databases">
        <authorList>
            <person name="Zhirakovskaya E."/>
        </authorList>
    </citation>
    <scope>NUCLEOTIDE SEQUENCE</scope>
</reference>
<evidence type="ECO:0000259" key="2">
    <source>
        <dbReference type="Pfam" id="PF14213"/>
    </source>
</evidence>
<name>A0A3B1DQT1_9ZZZZ</name>
<dbReference type="AlphaFoldDB" id="A0A3B1DQT1"/>
<feature type="domain" description="DUF4325" evidence="2">
    <location>
        <begin position="289"/>
        <end position="343"/>
    </location>
</feature>
<organism evidence="3">
    <name type="scientific">hydrothermal vent metagenome</name>
    <dbReference type="NCBI Taxonomy" id="652676"/>
    <lineage>
        <taxon>unclassified sequences</taxon>
        <taxon>metagenomes</taxon>
        <taxon>ecological metagenomes</taxon>
    </lineage>
</organism>
<dbReference type="InterPro" id="IPR036890">
    <property type="entry name" value="HATPase_C_sf"/>
</dbReference>
<evidence type="ECO:0000259" key="1">
    <source>
        <dbReference type="Pfam" id="PF02518"/>
    </source>
</evidence>